<evidence type="ECO:0000313" key="2">
    <source>
        <dbReference type="EMBL" id="KAK3956561.1"/>
    </source>
</evidence>
<comment type="caution">
    <text evidence="2">The sequence shown here is derived from an EMBL/GenBank/DDBJ whole genome shotgun (WGS) entry which is preliminary data.</text>
</comment>
<reference evidence="2" key="1">
    <citation type="journal article" date="2023" name="Mol. Phylogenet. Evol.">
        <title>Genome-scale phylogeny and comparative genomics of the fungal order Sordariales.</title>
        <authorList>
            <person name="Hensen N."/>
            <person name="Bonometti L."/>
            <person name="Westerberg I."/>
            <person name="Brannstrom I.O."/>
            <person name="Guillou S."/>
            <person name="Cros-Aarteil S."/>
            <person name="Calhoun S."/>
            <person name="Haridas S."/>
            <person name="Kuo A."/>
            <person name="Mondo S."/>
            <person name="Pangilinan J."/>
            <person name="Riley R."/>
            <person name="LaButti K."/>
            <person name="Andreopoulos B."/>
            <person name="Lipzen A."/>
            <person name="Chen C."/>
            <person name="Yan M."/>
            <person name="Daum C."/>
            <person name="Ng V."/>
            <person name="Clum A."/>
            <person name="Steindorff A."/>
            <person name="Ohm R.A."/>
            <person name="Martin F."/>
            <person name="Silar P."/>
            <person name="Natvig D.O."/>
            <person name="Lalanne C."/>
            <person name="Gautier V."/>
            <person name="Ament-Velasquez S.L."/>
            <person name="Kruys A."/>
            <person name="Hutchinson M.I."/>
            <person name="Powell A.J."/>
            <person name="Barry K."/>
            <person name="Miller A.N."/>
            <person name="Grigoriev I.V."/>
            <person name="Debuchy R."/>
            <person name="Gladieux P."/>
            <person name="Hiltunen Thoren M."/>
            <person name="Johannesson H."/>
        </authorList>
    </citation>
    <scope>NUCLEOTIDE SEQUENCE</scope>
    <source>
        <strain evidence="2">CBS 626.80</strain>
    </source>
</reference>
<sequence>MRSVVMCFPMLCFNCHLAAYPVHTFDVFQTPQCRRFPSQLAAAASRSPRREAAWQRIPMDVTSHHTFTRVSSNLCC</sequence>
<evidence type="ECO:0008006" key="4">
    <source>
        <dbReference type="Google" id="ProtNLM"/>
    </source>
</evidence>
<reference evidence="2" key="2">
    <citation type="submission" date="2023-06" db="EMBL/GenBank/DDBJ databases">
        <authorList>
            <consortium name="Lawrence Berkeley National Laboratory"/>
            <person name="Mondo S.J."/>
            <person name="Hensen N."/>
            <person name="Bonometti L."/>
            <person name="Westerberg I."/>
            <person name="Brannstrom I.O."/>
            <person name="Guillou S."/>
            <person name="Cros-Aarteil S."/>
            <person name="Calhoun S."/>
            <person name="Haridas S."/>
            <person name="Kuo A."/>
            <person name="Pangilinan J."/>
            <person name="Riley R."/>
            <person name="Labutti K."/>
            <person name="Andreopoulos B."/>
            <person name="Lipzen A."/>
            <person name="Chen C."/>
            <person name="Yanf M."/>
            <person name="Daum C."/>
            <person name="Ng V."/>
            <person name="Clum A."/>
            <person name="Steindorff A."/>
            <person name="Ohm R."/>
            <person name="Martin F."/>
            <person name="Silar P."/>
            <person name="Natvig D."/>
            <person name="Lalanne C."/>
            <person name="Gautier V."/>
            <person name="Ament-Velasquez S.L."/>
            <person name="Kruys A."/>
            <person name="Hutchinson M.I."/>
            <person name="Powell A.J."/>
            <person name="Barry K."/>
            <person name="Miller A.N."/>
            <person name="Grigoriev I.V."/>
            <person name="Debuchy R."/>
            <person name="Gladieux P."/>
            <person name="Thoren M.H."/>
            <person name="Johannesson H."/>
        </authorList>
    </citation>
    <scope>NUCLEOTIDE SEQUENCE</scope>
    <source>
        <strain evidence="2">CBS 626.80</strain>
    </source>
</reference>
<evidence type="ECO:0000313" key="3">
    <source>
        <dbReference type="Proteomes" id="UP001303222"/>
    </source>
</evidence>
<feature type="signal peptide" evidence="1">
    <location>
        <begin position="1"/>
        <end position="24"/>
    </location>
</feature>
<keyword evidence="3" id="KW-1185">Reference proteome</keyword>
<name>A0AAN6P4H1_9PEZI</name>
<proteinExistence type="predicted"/>
<organism evidence="2 3">
    <name type="scientific">Pseudoneurospora amorphoporcata</name>
    <dbReference type="NCBI Taxonomy" id="241081"/>
    <lineage>
        <taxon>Eukaryota</taxon>
        <taxon>Fungi</taxon>
        <taxon>Dikarya</taxon>
        <taxon>Ascomycota</taxon>
        <taxon>Pezizomycotina</taxon>
        <taxon>Sordariomycetes</taxon>
        <taxon>Sordariomycetidae</taxon>
        <taxon>Sordariales</taxon>
        <taxon>Sordariaceae</taxon>
        <taxon>Pseudoneurospora</taxon>
    </lineage>
</organism>
<evidence type="ECO:0000256" key="1">
    <source>
        <dbReference type="SAM" id="SignalP"/>
    </source>
</evidence>
<protein>
    <recommendedName>
        <fullName evidence="4">Secreted protein</fullName>
    </recommendedName>
</protein>
<dbReference type="Proteomes" id="UP001303222">
    <property type="component" value="Unassembled WGS sequence"/>
</dbReference>
<gene>
    <name evidence="2" type="ORF">QBC32DRAFT_108021</name>
</gene>
<dbReference type="AlphaFoldDB" id="A0AAN6P4H1"/>
<accession>A0AAN6P4H1</accession>
<feature type="chain" id="PRO_5042973463" description="Secreted protein" evidence="1">
    <location>
        <begin position="25"/>
        <end position="76"/>
    </location>
</feature>
<keyword evidence="1" id="KW-0732">Signal</keyword>
<dbReference type="EMBL" id="MU859064">
    <property type="protein sequence ID" value="KAK3956561.1"/>
    <property type="molecule type" value="Genomic_DNA"/>
</dbReference>